<feature type="region of interest" description="Disordered" evidence="2">
    <location>
        <begin position="435"/>
        <end position="492"/>
    </location>
</feature>
<organism evidence="3 4">
    <name type="scientific">Paraglomus occultum</name>
    <dbReference type="NCBI Taxonomy" id="144539"/>
    <lineage>
        <taxon>Eukaryota</taxon>
        <taxon>Fungi</taxon>
        <taxon>Fungi incertae sedis</taxon>
        <taxon>Mucoromycota</taxon>
        <taxon>Glomeromycotina</taxon>
        <taxon>Glomeromycetes</taxon>
        <taxon>Paraglomerales</taxon>
        <taxon>Paraglomeraceae</taxon>
        <taxon>Paraglomus</taxon>
    </lineage>
</organism>
<evidence type="ECO:0000256" key="1">
    <source>
        <dbReference type="SAM" id="Coils"/>
    </source>
</evidence>
<accession>A0A9N9B1L5</accession>
<evidence type="ECO:0000313" key="3">
    <source>
        <dbReference type="EMBL" id="CAG8549934.1"/>
    </source>
</evidence>
<protein>
    <submittedName>
        <fullName evidence="3">10370_t:CDS:1</fullName>
    </submittedName>
</protein>
<evidence type="ECO:0000313" key="4">
    <source>
        <dbReference type="Proteomes" id="UP000789572"/>
    </source>
</evidence>
<dbReference type="AlphaFoldDB" id="A0A9N9B1L5"/>
<gene>
    <name evidence="3" type="ORF">POCULU_LOCUS4966</name>
</gene>
<name>A0A9N9B1L5_9GLOM</name>
<feature type="coiled-coil region" evidence="1">
    <location>
        <begin position="372"/>
        <end position="403"/>
    </location>
</feature>
<comment type="caution">
    <text evidence="3">The sequence shown here is derived from an EMBL/GenBank/DDBJ whole genome shotgun (WGS) entry which is preliminary data.</text>
</comment>
<sequence length="492" mass="54527">METERRGEYENHNIASFETIRQLVKSQRIIRERLRKYDGAPHVGRIRVGSGEHKTIEYTKKPLFPIEDPESPFIENNMCTPTTEYARKEMFLSTYPRTVPSLAMISSNSSSSKSTPLGLPITTKSPPSISQPHNPLALLPKSLSYPHNSLAPMAKFSSHAHNSLTSLPKSPSPLPESTSLAKPTLSHHVKPSCLRATPSIVKSNSVSSQQSVFANLRAQRQSPFPLHDKVQDWLASLPQTFPAPDAKSEADDDASPDGIPSDGYSGSAEASQNEADTGNARTLSDLVAHIQAKSTATDQEDDPTDRQRHQQDLDIVHNAVNDFRAREETLNKKQKKIEDLLRSVSGKGKSKDKISIICQSGDKPALSQSKSIDSLSNELAAALEALQNVEKFLSNKEKRLNETWDLAKQMLNRRSDMVAWEERLRKNQEIVNKMIERKKTEENNMTAGNDDNGGDDCEDDATKGKDASYYNNSASSSRSSSSPYHSAQENFI</sequence>
<dbReference type="Proteomes" id="UP000789572">
    <property type="component" value="Unassembled WGS sequence"/>
</dbReference>
<evidence type="ECO:0000256" key="2">
    <source>
        <dbReference type="SAM" id="MobiDB-lite"/>
    </source>
</evidence>
<dbReference type="EMBL" id="CAJVPJ010000697">
    <property type="protein sequence ID" value="CAG8549934.1"/>
    <property type="molecule type" value="Genomic_DNA"/>
</dbReference>
<keyword evidence="1" id="KW-0175">Coiled coil</keyword>
<feature type="compositionally biased region" description="Low complexity" evidence="2">
    <location>
        <begin position="467"/>
        <end position="492"/>
    </location>
</feature>
<dbReference type="OrthoDB" id="2356510at2759"/>
<feature type="compositionally biased region" description="Polar residues" evidence="2">
    <location>
        <begin position="268"/>
        <end position="278"/>
    </location>
</feature>
<feature type="region of interest" description="Disordered" evidence="2">
    <location>
        <begin position="239"/>
        <end position="278"/>
    </location>
</feature>
<keyword evidence="4" id="KW-1185">Reference proteome</keyword>
<reference evidence="3" key="1">
    <citation type="submission" date="2021-06" db="EMBL/GenBank/DDBJ databases">
        <authorList>
            <person name="Kallberg Y."/>
            <person name="Tangrot J."/>
            <person name="Rosling A."/>
        </authorList>
    </citation>
    <scope>NUCLEOTIDE SEQUENCE</scope>
    <source>
        <strain evidence="3">IA702</strain>
    </source>
</reference>
<proteinExistence type="predicted"/>
<feature type="compositionally biased region" description="Low complexity" evidence="2">
    <location>
        <begin position="163"/>
        <end position="180"/>
    </location>
</feature>
<feature type="region of interest" description="Disordered" evidence="2">
    <location>
        <begin position="161"/>
        <end position="189"/>
    </location>
</feature>